<evidence type="ECO:0000313" key="11">
    <source>
        <dbReference type="Proteomes" id="UP000235023"/>
    </source>
</evidence>
<dbReference type="InterPro" id="IPR022751">
    <property type="entry name" value="Alpha_mannosyltransferase"/>
</dbReference>
<evidence type="ECO:0000256" key="3">
    <source>
        <dbReference type="ARBA" id="ARBA00009105"/>
    </source>
</evidence>
<comment type="similarity">
    <text evidence="3">Belongs to the MNN1/MNT family.</text>
</comment>
<evidence type="ECO:0000256" key="8">
    <source>
        <dbReference type="ARBA" id="ARBA00023034"/>
    </source>
</evidence>
<proteinExistence type="inferred from homology"/>
<evidence type="ECO:0000256" key="5">
    <source>
        <dbReference type="ARBA" id="ARBA00022692"/>
    </source>
</evidence>
<evidence type="ECO:0000256" key="2">
    <source>
        <dbReference type="ARBA" id="ARBA00004922"/>
    </source>
</evidence>
<keyword evidence="4 10" id="KW-0808">Transferase</keyword>
<comment type="subcellular location">
    <subcellularLocation>
        <location evidence="1">Golgi apparatus membrane</location>
        <topology evidence="1">Single-pass type II membrane protein</topology>
    </subcellularLocation>
</comment>
<evidence type="ECO:0000256" key="6">
    <source>
        <dbReference type="ARBA" id="ARBA00022968"/>
    </source>
</evidence>
<dbReference type="Pfam" id="PF11051">
    <property type="entry name" value="Mannosyl_trans3"/>
    <property type="match status" value="2"/>
</dbReference>
<dbReference type="OrthoDB" id="4484309at2759"/>
<name>A0A2J5HU32_9EURO</name>
<evidence type="ECO:0000256" key="1">
    <source>
        <dbReference type="ARBA" id="ARBA00004323"/>
    </source>
</evidence>
<comment type="pathway">
    <text evidence="2">Protein modification; protein glycosylation.</text>
</comment>
<keyword evidence="11" id="KW-1185">Reference proteome</keyword>
<dbReference type="GO" id="GO:0046354">
    <property type="term" value="P:mannan biosynthetic process"/>
    <property type="evidence" value="ECO:0007669"/>
    <property type="project" value="TreeGrafter"/>
</dbReference>
<dbReference type="GO" id="GO:0000026">
    <property type="term" value="F:alpha-1,2-mannosyltransferase activity"/>
    <property type="evidence" value="ECO:0007669"/>
    <property type="project" value="TreeGrafter"/>
</dbReference>
<dbReference type="Proteomes" id="UP000235023">
    <property type="component" value="Unassembled WGS sequence"/>
</dbReference>
<dbReference type="PANTHER" id="PTHR31646:SF1">
    <property type="entry name" value="ALPHA-1,2-MANNOSYLTRANSFERASE MNN2"/>
    <property type="match status" value="1"/>
</dbReference>
<keyword evidence="6" id="KW-0735">Signal-anchor</keyword>
<sequence length="483" mass="53663">MLAPRRIILAALAIAFFLLSANYSWRRMSHRPNWTSSLSDRRARLWETLRSLLEQYAPDGPQPTLRGGVGLPRFNAISETARENHIANADEIRLPMQVAHDGFVQAIRDLNVDRAYIPGTVGIVSSAGGSYLPTFMVSLLLLRQTGSDLPVELFMKDSSEYEPHVCEVILPPLGVKCVVLSEILAGQDDAHPIEGFQIKSFAMLFSSFEKFLWLDADCVPLHNPAALLRSEPFISTGLVTWPDFWANTAAPVYFDISRQPAPPSTTRQATEAGILLLSKETHFLTLLLAVYYNYYGPEYYYPLLGQGAPGAGDKDTFLHAATALNNKLYSVSEAVVDLGNVTPWNPDTAVNAGYIQTDPIQDYNLTSHGKWRVQNSTVSKPPRAFFVHAGDPEFNPGKSLLGDKLRGFDGQPTRLWTHPPKAMERIGYDVERKFWEATMQVACTMELAFETWKSKTGLCDDVQAHWKAVFENPEKGAPNSTAG</sequence>
<gene>
    <name evidence="10" type="ORF">BDW42DRAFT_106946</name>
</gene>
<evidence type="ECO:0000256" key="7">
    <source>
        <dbReference type="ARBA" id="ARBA00022989"/>
    </source>
</evidence>
<dbReference type="EMBL" id="KZ559544">
    <property type="protein sequence ID" value="PLN80729.1"/>
    <property type="molecule type" value="Genomic_DNA"/>
</dbReference>
<evidence type="ECO:0000256" key="4">
    <source>
        <dbReference type="ARBA" id="ARBA00022679"/>
    </source>
</evidence>
<reference evidence="11" key="1">
    <citation type="submission" date="2017-12" db="EMBL/GenBank/DDBJ databases">
        <authorList>
            <consortium name="DOE Joint Genome Institute"/>
            <person name="Mondo S.J."/>
            <person name="Kjaerbolling I."/>
            <person name="Vesth T.C."/>
            <person name="Frisvad J.C."/>
            <person name="Nybo J.L."/>
            <person name="Theobald S."/>
            <person name="Kuo A."/>
            <person name="Bowyer P."/>
            <person name="Matsuda Y."/>
            <person name="Lyhne E.K."/>
            <person name="Kogle M.E."/>
            <person name="Clum A."/>
            <person name="Lipzen A."/>
            <person name="Salamov A."/>
            <person name="Ngan C.Y."/>
            <person name="Daum C."/>
            <person name="Chiniquy J."/>
            <person name="Barry K."/>
            <person name="LaButti K."/>
            <person name="Haridas S."/>
            <person name="Simmons B.A."/>
            <person name="Magnuson J.K."/>
            <person name="Mortensen U.H."/>
            <person name="Larsen T.O."/>
            <person name="Grigoriev I.V."/>
            <person name="Baker S.E."/>
            <person name="Andersen M.R."/>
            <person name="Nordberg H.P."/>
            <person name="Cantor M.N."/>
            <person name="Hua S.X."/>
        </authorList>
    </citation>
    <scope>NUCLEOTIDE SEQUENCE [LARGE SCALE GENOMIC DNA]</scope>
    <source>
        <strain evidence="11">IBT 19404</strain>
    </source>
</reference>
<accession>A0A2J5HU32</accession>
<dbReference type="GO" id="GO:0000139">
    <property type="term" value="C:Golgi membrane"/>
    <property type="evidence" value="ECO:0007669"/>
    <property type="project" value="UniProtKB-SubCell"/>
</dbReference>
<dbReference type="PANTHER" id="PTHR31646">
    <property type="entry name" value="ALPHA-1,2-MANNOSYLTRANSFERASE MNN2"/>
    <property type="match status" value="1"/>
</dbReference>
<evidence type="ECO:0000313" key="10">
    <source>
        <dbReference type="EMBL" id="PLN80729.1"/>
    </source>
</evidence>
<organism evidence="10 11">
    <name type="scientific">Aspergillus taichungensis</name>
    <dbReference type="NCBI Taxonomy" id="482145"/>
    <lineage>
        <taxon>Eukaryota</taxon>
        <taxon>Fungi</taxon>
        <taxon>Dikarya</taxon>
        <taxon>Ascomycota</taxon>
        <taxon>Pezizomycotina</taxon>
        <taxon>Eurotiomycetes</taxon>
        <taxon>Eurotiomycetidae</taxon>
        <taxon>Eurotiales</taxon>
        <taxon>Aspergillaceae</taxon>
        <taxon>Aspergillus</taxon>
        <taxon>Aspergillus subgen. Circumdati</taxon>
    </lineage>
</organism>
<dbReference type="AlphaFoldDB" id="A0A2J5HU32"/>
<keyword evidence="5" id="KW-0812">Transmembrane</keyword>
<protein>
    <submittedName>
        <fullName evidence="10">Nucleotide-diphospho-sugar transferase</fullName>
    </submittedName>
</protein>
<dbReference type="InterPro" id="IPR029044">
    <property type="entry name" value="Nucleotide-diphossugar_trans"/>
</dbReference>
<dbReference type="SUPFAM" id="SSF53448">
    <property type="entry name" value="Nucleotide-diphospho-sugar transferases"/>
    <property type="match status" value="1"/>
</dbReference>
<keyword evidence="7" id="KW-1133">Transmembrane helix</keyword>
<evidence type="ECO:0000256" key="9">
    <source>
        <dbReference type="ARBA" id="ARBA00023136"/>
    </source>
</evidence>
<keyword evidence="9" id="KW-0472">Membrane</keyword>
<keyword evidence="8" id="KW-0333">Golgi apparatus</keyword>